<protein>
    <submittedName>
        <fullName evidence="1">Uncharacterized protein</fullName>
    </submittedName>
</protein>
<evidence type="ECO:0000313" key="1">
    <source>
        <dbReference type="EMBL" id="ECX6035656.1"/>
    </source>
</evidence>
<gene>
    <name evidence="1" type="ORF">ATT75_23600</name>
</gene>
<accession>A0A619ALC2</accession>
<comment type="caution">
    <text evidence="1">The sequence shown here is derived from an EMBL/GenBank/DDBJ whole genome shotgun (WGS) entry which is preliminary data.</text>
</comment>
<dbReference type="EMBL" id="AAKZQX010000061">
    <property type="protein sequence ID" value="ECX6035656.1"/>
    <property type="molecule type" value="Genomic_DNA"/>
</dbReference>
<sequence length="110" mass="12308">MLALEITDTRFVGEREALEKYRLETETARAEATALADQFASELEEFRGLIRSLHEQLTAAGKETASVGHEQDEAQREVFTAQGMRGELQAVMLCRQEIVTAIKQKTAPIQ</sequence>
<name>A0A619ALC2_SALET</name>
<proteinExistence type="predicted"/>
<organism evidence="1">
    <name type="scientific">Salmonella enterica subsp. enterica serovar Panama</name>
    <dbReference type="NCBI Taxonomy" id="29472"/>
    <lineage>
        <taxon>Bacteria</taxon>
        <taxon>Pseudomonadati</taxon>
        <taxon>Pseudomonadota</taxon>
        <taxon>Gammaproteobacteria</taxon>
        <taxon>Enterobacterales</taxon>
        <taxon>Enterobacteriaceae</taxon>
        <taxon>Salmonella</taxon>
    </lineage>
</organism>
<reference evidence="1" key="1">
    <citation type="submission" date="2018-07" db="EMBL/GenBank/DDBJ databases">
        <authorList>
            <consortium name="PulseNet: The National Subtyping Network for Foodborne Disease Surveillance"/>
            <person name="Tarr C.L."/>
            <person name="Trees E."/>
            <person name="Katz L.S."/>
            <person name="Carleton-Romer H.A."/>
            <person name="Stroika S."/>
            <person name="Kucerova Z."/>
            <person name="Roache K.F."/>
            <person name="Sabol A.L."/>
            <person name="Besser J."/>
            <person name="Gerner-Smidt P."/>
        </authorList>
    </citation>
    <scope>NUCLEOTIDE SEQUENCE</scope>
    <source>
        <strain evidence="1">PNUSAS001246</strain>
    </source>
</reference>
<dbReference type="AlphaFoldDB" id="A0A619ALC2"/>